<feature type="zinc finger region" description="C3H1-type" evidence="5">
    <location>
        <begin position="118"/>
        <end position="146"/>
    </location>
</feature>
<evidence type="ECO:0000256" key="5">
    <source>
        <dbReference type="PROSITE-ProRule" id="PRU00723"/>
    </source>
</evidence>
<evidence type="ECO:0000313" key="8">
    <source>
        <dbReference type="EMBL" id="KAK1357907.1"/>
    </source>
</evidence>
<reference evidence="8" key="1">
    <citation type="submission" date="2023-02" db="EMBL/GenBank/DDBJ databases">
        <title>Genome of toxic invasive species Heracleum sosnowskyi carries increased number of genes despite the absence of recent whole-genome duplications.</title>
        <authorList>
            <person name="Schelkunov M."/>
            <person name="Shtratnikova V."/>
            <person name="Makarenko M."/>
            <person name="Klepikova A."/>
            <person name="Omelchenko D."/>
            <person name="Novikova G."/>
            <person name="Obukhova E."/>
            <person name="Bogdanov V."/>
            <person name="Penin A."/>
            <person name="Logacheva M."/>
        </authorList>
    </citation>
    <scope>NUCLEOTIDE SEQUENCE</scope>
    <source>
        <strain evidence="8">Hsosn_3</strain>
        <tissue evidence="8">Leaf</tissue>
    </source>
</reference>
<feature type="domain" description="C3H1-type" evidence="7">
    <location>
        <begin position="118"/>
        <end position="146"/>
    </location>
</feature>
<dbReference type="SMART" id="SM00356">
    <property type="entry name" value="ZnF_C3H1"/>
    <property type="match status" value="4"/>
</dbReference>
<dbReference type="GO" id="GO:0003729">
    <property type="term" value="F:mRNA binding"/>
    <property type="evidence" value="ECO:0007669"/>
    <property type="project" value="TreeGrafter"/>
</dbReference>
<dbReference type="PANTHER" id="PTHR12506">
    <property type="entry name" value="PROTEIN PHOSPHATASE RELATED"/>
    <property type="match status" value="1"/>
</dbReference>
<feature type="region of interest" description="Disordered" evidence="6">
    <location>
        <begin position="255"/>
        <end position="319"/>
    </location>
</feature>
<keyword evidence="4" id="KW-0238">DNA-binding</keyword>
<dbReference type="Proteomes" id="UP001237642">
    <property type="component" value="Unassembled WGS sequence"/>
</dbReference>
<dbReference type="InterPro" id="IPR036855">
    <property type="entry name" value="Znf_CCCH_sf"/>
</dbReference>
<feature type="domain" description="C3H1-type" evidence="7">
    <location>
        <begin position="164"/>
        <end position="192"/>
    </location>
</feature>
<feature type="domain" description="C3H1-type" evidence="7">
    <location>
        <begin position="323"/>
        <end position="351"/>
    </location>
</feature>
<name>A0AAD8GZ04_9APIA</name>
<reference evidence="8" key="2">
    <citation type="submission" date="2023-05" db="EMBL/GenBank/DDBJ databases">
        <authorList>
            <person name="Schelkunov M.I."/>
        </authorList>
    </citation>
    <scope>NUCLEOTIDE SEQUENCE</scope>
    <source>
        <strain evidence="8">Hsosn_3</strain>
        <tissue evidence="8">Leaf</tissue>
    </source>
</reference>
<evidence type="ECO:0000256" key="1">
    <source>
        <dbReference type="ARBA" id="ARBA00022723"/>
    </source>
</evidence>
<evidence type="ECO:0000256" key="3">
    <source>
        <dbReference type="ARBA" id="ARBA00022833"/>
    </source>
</evidence>
<dbReference type="EMBL" id="JAUIZM010000011">
    <property type="protein sequence ID" value="KAK1357907.1"/>
    <property type="molecule type" value="Genomic_DNA"/>
</dbReference>
<protein>
    <submittedName>
        <fullName evidence="8">Zinc finger CCCH domain-containing protein 67</fullName>
    </submittedName>
</protein>
<evidence type="ECO:0000256" key="2">
    <source>
        <dbReference type="ARBA" id="ARBA00022771"/>
    </source>
</evidence>
<dbReference type="GO" id="GO:0003677">
    <property type="term" value="F:DNA binding"/>
    <property type="evidence" value="ECO:0007669"/>
    <property type="project" value="UniProtKB-KW"/>
</dbReference>
<proteinExistence type="predicted"/>
<dbReference type="Pfam" id="PF00642">
    <property type="entry name" value="zf-CCCH"/>
    <property type="match status" value="3"/>
</dbReference>
<keyword evidence="3 5" id="KW-0862">Zinc</keyword>
<feature type="zinc finger region" description="C3H1-type" evidence="5">
    <location>
        <begin position="164"/>
        <end position="192"/>
    </location>
</feature>
<feature type="zinc finger region" description="C3H1-type" evidence="5">
    <location>
        <begin position="70"/>
        <end position="98"/>
    </location>
</feature>
<keyword evidence="9" id="KW-1185">Reference proteome</keyword>
<dbReference type="Gene3D" id="2.30.30.1190">
    <property type="match status" value="1"/>
</dbReference>
<dbReference type="Pfam" id="PF14608">
    <property type="entry name" value="zf-CCCH_2"/>
    <property type="match status" value="1"/>
</dbReference>
<feature type="region of interest" description="Disordered" evidence="6">
    <location>
        <begin position="355"/>
        <end position="374"/>
    </location>
</feature>
<dbReference type="PANTHER" id="PTHR12506:SF20">
    <property type="entry name" value="ZINC FINGER CCCH DOMAIN-CONTAINING PROTEIN 67"/>
    <property type="match status" value="1"/>
</dbReference>
<evidence type="ECO:0000259" key="7">
    <source>
        <dbReference type="PROSITE" id="PS50103"/>
    </source>
</evidence>
<dbReference type="AlphaFoldDB" id="A0AAD8GZ04"/>
<dbReference type="InterPro" id="IPR000571">
    <property type="entry name" value="Znf_CCCH"/>
</dbReference>
<dbReference type="SUPFAM" id="SSF90229">
    <property type="entry name" value="CCCH zinc finger"/>
    <property type="match status" value="4"/>
</dbReference>
<accession>A0AAD8GZ04</accession>
<keyword evidence="1 5" id="KW-0479">Metal-binding</keyword>
<organism evidence="8 9">
    <name type="scientific">Heracleum sosnowskyi</name>
    <dbReference type="NCBI Taxonomy" id="360622"/>
    <lineage>
        <taxon>Eukaryota</taxon>
        <taxon>Viridiplantae</taxon>
        <taxon>Streptophyta</taxon>
        <taxon>Embryophyta</taxon>
        <taxon>Tracheophyta</taxon>
        <taxon>Spermatophyta</taxon>
        <taxon>Magnoliopsida</taxon>
        <taxon>eudicotyledons</taxon>
        <taxon>Gunneridae</taxon>
        <taxon>Pentapetalae</taxon>
        <taxon>asterids</taxon>
        <taxon>campanulids</taxon>
        <taxon>Apiales</taxon>
        <taxon>Apiaceae</taxon>
        <taxon>Apioideae</taxon>
        <taxon>apioid superclade</taxon>
        <taxon>Tordylieae</taxon>
        <taxon>Tordyliinae</taxon>
        <taxon>Heracleum</taxon>
    </lineage>
</organism>
<sequence length="374" mass="42022">MERVRDQFLQNQHMGLAFGSLNFSDHIGLEVSSDKNADVLSQEVQNLAPEDSMKGNGTVEGSSRHFYPLRPEAENCLYFMRYGWCKYRANCRYNHPFNRKGQADYEEIAKENAENLNRMAQVECKYYLTPEGCKHGKDCRYNHSGQKTEKAPVLGFNFLGLPIRPGEKECPQYKLNGSCKYGSNCWFDHPDPSSMGKGFPLSGYTGWEHAMPFWPSAAFNGFGPVEAYSYQPAQYAPYSEWIGYQVPLENQEAPMYTTSGGSLPMPQPVFSTTPASDIKTSQQKRQHPAPNKQPESSSKSGNGFPRPKPASSCPVNDKGLPLRPEMEVCPFYNHYGICKRGRGCKFDHPVRAEPVAAAESKEAHELPDPTTQEN</sequence>
<dbReference type="GO" id="GO:0008270">
    <property type="term" value="F:zinc ion binding"/>
    <property type="evidence" value="ECO:0007669"/>
    <property type="project" value="UniProtKB-KW"/>
</dbReference>
<evidence type="ECO:0000313" key="9">
    <source>
        <dbReference type="Proteomes" id="UP001237642"/>
    </source>
</evidence>
<keyword evidence="2 5" id="KW-0863">Zinc-finger</keyword>
<dbReference type="PROSITE" id="PS50103">
    <property type="entry name" value="ZF_C3H1"/>
    <property type="match status" value="4"/>
</dbReference>
<evidence type="ECO:0000256" key="6">
    <source>
        <dbReference type="SAM" id="MobiDB-lite"/>
    </source>
</evidence>
<comment type="caution">
    <text evidence="8">The sequence shown here is derived from an EMBL/GenBank/DDBJ whole genome shotgun (WGS) entry which is preliminary data.</text>
</comment>
<feature type="zinc finger region" description="C3H1-type" evidence="5">
    <location>
        <begin position="323"/>
        <end position="351"/>
    </location>
</feature>
<gene>
    <name evidence="8" type="ORF">POM88_051163</name>
</gene>
<feature type="domain" description="C3H1-type" evidence="7">
    <location>
        <begin position="70"/>
        <end position="98"/>
    </location>
</feature>
<dbReference type="Gene3D" id="4.10.1000.10">
    <property type="entry name" value="Zinc finger, CCCH-type"/>
    <property type="match status" value="1"/>
</dbReference>
<evidence type="ECO:0000256" key="4">
    <source>
        <dbReference type="ARBA" id="ARBA00023125"/>
    </source>
</evidence>
<dbReference type="InterPro" id="IPR050974">
    <property type="entry name" value="Plant_ZF_CCCH"/>
</dbReference>
<feature type="compositionally biased region" description="Polar residues" evidence="6">
    <location>
        <begin position="269"/>
        <end position="281"/>
    </location>
</feature>